<evidence type="ECO:0000313" key="4">
    <source>
        <dbReference type="Proteomes" id="UP001055156"/>
    </source>
</evidence>
<keyword evidence="2" id="KW-0472">Membrane</keyword>
<gene>
    <name evidence="3" type="ORF">LKMONMHP_4367</name>
</gene>
<sequence length="151" mass="16687">MRKPRRSSSPARQPGPTDQGRTSEPNESSVFLEHGAFWKGPLPPPAILEDFQRIVPDAPERILRQWELEADHRRAYERTALDATVRREALGQISAVLFALTALGVSAFAIWMHEPWVAATIGGGTIVSVVGAFLYRRSVKRVDTPAPLPPP</sequence>
<evidence type="ECO:0008006" key="5">
    <source>
        <dbReference type="Google" id="ProtNLM"/>
    </source>
</evidence>
<dbReference type="Proteomes" id="UP001055156">
    <property type="component" value="Unassembled WGS sequence"/>
</dbReference>
<proteinExistence type="predicted"/>
<organism evidence="3 4">
    <name type="scientific">Methylobacterium organophilum</name>
    <dbReference type="NCBI Taxonomy" id="410"/>
    <lineage>
        <taxon>Bacteria</taxon>
        <taxon>Pseudomonadati</taxon>
        <taxon>Pseudomonadota</taxon>
        <taxon>Alphaproteobacteria</taxon>
        <taxon>Hyphomicrobiales</taxon>
        <taxon>Methylobacteriaceae</taxon>
        <taxon>Methylobacterium</taxon>
    </lineage>
</organism>
<feature type="transmembrane region" description="Helical" evidence="2">
    <location>
        <begin position="116"/>
        <end position="135"/>
    </location>
</feature>
<dbReference type="EMBL" id="BPQV01000016">
    <property type="protein sequence ID" value="GJE29486.1"/>
    <property type="molecule type" value="Genomic_DNA"/>
</dbReference>
<reference evidence="3" key="2">
    <citation type="submission" date="2021-08" db="EMBL/GenBank/DDBJ databases">
        <authorList>
            <person name="Tani A."/>
            <person name="Ola A."/>
            <person name="Ogura Y."/>
            <person name="Katsura K."/>
            <person name="Hayashi T."/>
        </authorList>
    </citation>
    <scope>NUCLEOTIDE SEQUENCE</scope>
    <source>
        <strain evidence="3">NBRC 15689</strain>
    </source>
</reference>
<evidence type="ECO:0000256" key="2">
    <source>
        <dbReference type="SAM" id="Phobius"/>
    </source>
</evidence>
<reference evidence="3" key="1">
    <citation type="journal article" date="2021" name="Front. Microbiol.">
        <title>Comprehensive Comparative Genomics and Phenotyping of Methylobacterium Species.</title>
        <authorList>
            <person name="Alessa O."/>
            <person name="Ogura Y."/>
            <person name="Fujitani Y."/>
            <person name="Takami H."/>
            <person name="Hayashi T."/>
            <person name="Sahin N."/>
            <person name="Tani A."/>
        </authorList>
    </citation>
    <scope>NUCLEOTIDE SEQUENCE</scope>
    <source>
        <strain evidence="3">NBRC 15689</strain>
    </source>
</reference>
<feature type="transmembrane region" description="Helical" evidence="2">
    <location>
        <begin position="89"/>
        <end position="110"/>
    </location>
</feature>
<dbReference type="Pfam" id="PF10097">
    <property type="entry name" value="DUF2335"/>
    <property type="match status" value="1"/>
</dbReference>
<feature type="region of interest" description="Disordered" evidence="1">
    <location>
        <begin position="1"/>
        <end position="27"/>
    </location>
</feature>
<name>A0ABQ4TEH6_METOR</name>
<evidence type="ECO:0000313" key="3">
    <source>
        <dbReference type="EMBL" id="GJE29486.1"/>
    </source>
</evidence>
<keyword evidence="2" id="KW-1133">Transmembrane helix</keyword>
<keyword evidence="2" id="KW-0812">Transmembrane</keyword>
<evidence type="ECO:0000256" key="1">
    <source>
        <dbReference type="SAM" id="MobiDB-lite"/>
    </source>
</evidence>
<protein>
    <recommendedName>
        <fullName evidence="5">DUF2335 domain-containing protein</fullName>
    </recommendedName>
</protein>
<comment type="caution">
    <text evidence="3">The sequence shown here is derived from an EMBL/GenBank/DDBJ whole genome shotgun (WGS) entry which is preliminary data.</text>
</comment>
<accession>A0ABQ4TEH6</accession>
<dbReference type="InterPro" id="IPR019284">
    <property type="entry name" value="RP532"/>
</dbReference>
<keyword evidence="4" id="KW-1185">Reference proteome</keyword>